<name>A0A8A4TMQ5_SULCO</name>
<accession>A0A8A4TMQ5</accession>
<dbReference type="Pfam" id="PF00117">
    <property type="entry name" value="GATase"/>
    <property type="match status" value="1"/>
</dbReference>
<evidence type="ECO:0000313" key="2">
    <source>
        <dbReference type="EMBL" id="QTD47875.1"/>
    </source>
</evidence>
<dbReference type="PANTHER" id="PTHR42695:SF5">
    <property type="entry name" value="GLUTAMINE AMIDOTRANSFERASE YLR126C-RELATED"/>
    <property type="match status" value="1"/>
</dbReference>
<reference evidence="2" key="1">
    <citation type="submission" date="2021-03" db="EMBL/GenBank/DDBJ databases">
        <title>Acanthopleuribacteraceae sp. M133.</title>
        <authorList>
            <person name="Wang G."/>
        </authorList>
    </citation>
    <scope>NUCLEOTIDE SEQUENCE</scope>
    <source>
        <strain evidence="2">M133</strain>
    </source>
</reference>
<feature type="domain" description="Glutamine amidotransferase" evidence="1">
    <location>
        <begin position="51"/>
        <end position="187"/>
    </location>
</feature>
<dbReference type="Gene3D" id="3.40.50.880">
    <property type="match status" value="1"/>
</dbReference>
<dbReference type="PROSITE" id="PS51273">
    <property type="entry name" value="GATASE_TYPE_1"/>
    <property type="match status" value="1"/>
</dbReference>
<dbReference type="CDD" id="cd01741">
    <property type="entry name" value="GATase1_1"/>
    <property type="match status" value="1"/>
</dbReference>
<gene>
    <name evidence="2" type="ORF">J3U87_20005</name>
</gene>
<organism evidence="2 3">
    <name type="scientific">Sulfidibacter corallicola</name>
    <dbReference type="NCBI Taxonomy" id="2818388"/>
    <lineage>
        <taxon>Bacteria</taxon>
        <taxon>Pseudomonadati</taxon>
        <taxon>Acidobacteriota</taxon>
        <taxon>Holophagae</taxon>
        <taxon>Acanthopleuribacterales</taxon>
        <taxon>Acanthopleuribacteraceae</taxon>
        <taxon>Sulfidibacter</taxon>
    </lineage>
</organism>
<keyword evidence="3" id="KW-1185">Reference proteome</keyword>
<dbReference type="RefSeq" id="WP_237377542.1">
    <property type="nucleotide sequence ID" value="NZ_CP071793.1"/>
</dbReference>
<sequence length="237" mass="26165">MRVAVLLTGYATGYTAQKYGTYADLFRHLLEEPGSTWDTFDVIQGEYPRDLADYDAYVVTGSASDAHATEPWIQDLNRKLREAFDCGRKILGVCFGHQAVANALGGASHRADQGWEVGIHALDLTEAATKKTYGHNLPTNLNVLQTHRDEVKRLPPGAELLASSAQTPIQMYAVGHQVLCMQGHPEYFKDIVSDLLEGRALRGLIPEDVAVVARQSLATMEPDRNAFQVMLKTFLYG</sequence>
<dbReference type="KEGG" id="scor:J3U87_20005"/>
<dbReference type="AlphaFoldDB" id="A0A8A4TMQ5"/>
<dbReference type="PANTHER" id="PTHR42695">
    <property type="entry name" value="GLUTAMINE AMIDOTRANSFERASE YLR126C-RELATED"/>
    <property type="match status" value="1"/>
</dbReference>
<dbReference type="EMBL" id="CP071793">
    <property type="protein sequence ID" value="QTD47875.1"/>
    <property type="molecule type" value="Genomic_DNA"/>
</dbReference>
<dbReference type="InterPro" id="IPR029062">
    <property type="entry name" value="Class_I_gatase-like"/>
</dbReference>
<dbReference type="GO" id="GO:0005829">
    <property type="term" value="C:cytosol"/>
    <property type="evidence" value="ECO:0007669"/>
    <property type="project" value="TreeGrafter"/>
</dbReference>
<keyword evidence="2" id="KW-0315">Glutamine amidotransferase</keyword>
<dbReference type="SUPFAM" id="SSF52317">
    <property type="entry name" value="Class I glutamine amidotransferase-like"/>
    <property type="match status" value="1"/>
</dbReference>
<evidence type="ECO:0000313" key="3">
    <source>
        <dbReference type="Proteomes" id="UP000663929"/>
    </source>
</evidence>
<evidence type="ECO:0000259" key="1">
    <source>
        <dbReference type="Pfam" id="PF00117"/>
    </source>
</evidence>
<protein>
    <submittedName>
        <fullName evidence="2">Type 1 glutamine amidotransferase</fullName>
    </submittedName>
</protein>
<proteinExistence type="predicted"/>
<dbReference type="InterPro" id="IPR017926">
    <property type="entry name" value="GATASE"/>
</dbReference>
<dbReference type="InterPro" id="IPR044992">
    <property type="entry name" value="ChyE-like"/>
</dbReference>
<dbReference type="Proteomes" id="UP000663929">
    <property type="component" value="Chromosome"/>
</dbReference>